<dbReference type="PANTHER" id="PTHR15704">
    <property type="entry name" value="SUPERKILLER 3 PROTEIN-RELATED"/>
    <property type="match status" value="1"/>
</dbReference>
<dbReference type="GO" id="GO:0006401">
    <property type="term" value="P:RNA catabolic process"/>
    <property type="evidence" value="ECO:0007669"/>
    <property type="project" value="InterPro"/>
</dbReference>
<evidence type="ECO:0000256" key="1">
    <source>
        <dbReference type="ARBA" id="ARBA00022737"/>
    </source>
</evidence>
<organism evidence="3">
    <name type="scientific">Proboscia inermis</name>
    <dbReference type="NCBI Taxonomy" id="420281"/>
    <lineage>
        <taxon>Eukaryota</taxon>
        <taxon>Sar</taxon>
        <taxon>Stramenopiles</taxon>
        <taxon>Ochrophyta</taxon>
        <taxon>Bacillariophyta</taxon>
        <taxon>Coscinodiscophyceae</taxon>
        <taxon>Rhizosoleniophycidae</taxon>
        <taxon>Rhizosoleniales</taxon>
        <taxon>Rhizosoleniaceae</taxon>
        <taxon>Proboscia</taxon>
    </lineage>
</organism>
<dbReference type="Gene3D" id="1.25.40.10">
    <property type="entry name" value="Tetratricopeptide repeat domain"/>
    <property type="match status" value="1"/>
</dbReference>
<dbReference type="InterPro" id="IPR011990">
    <property type="entry name" value="TPR-like_helical_dom_sf"/>
</dbReference>
<keyword evidence="2" id="KW-0802">TPR repeat</keyword>
<dbReference type="InterPro" id="IPR039226">
    <property type="entry name" value="Ski3/TTC37"/>
</dbReference>
<dbReference type="EMBL" id="HBEL01028360">
    <property type="protein sequence ID" value="CAD8416988.1"/>
    <property type="molecule type" value="Transcribed_RNA"/>
</dbReference>
<dbReference type="PANTHER" id="PTHR15704:SF7">
    <property type="entry name" value="SUPERKILLER COMPLEX PROTEIN 3"/>
    <property type="match status" value="1"/>
</dbReference>
<proteinExistence type="predicted"/>
<gene>
    <name evidence="3" type="ORF">PINE0816_LOCUS13123</name>
</gene>
<protein>
    <submittedName>
        <fullName evidence="3">Uncharacterized protein</fullName>
    </submittedName>
</protein>
<reference evidence="3" key="1">
    <citation type="submission" date="2021-01" db="EMBL/GenBank/DDBJ databases">
        <authorList>
            <person name="Corre E."/>
            <person name="Pelletier E."/>
            <person name="Niang G."/>
            <person name="Scheremetjew M."/>
            <person name="Finn R."/>
            <person name="Kale V."/>
            <person name="Holt S."/>
            <person name="Cochrane G."/>
            <person name="Meng A."/>
            <person name="Brown T."/>
            <person name="Cohen L."/>
        </authorList>
    </citation>
    <scope>NUCLEOTIDE SEQUENCE</scope>
    <source>
        <strain evidence="3">CCAP1064/1</strain>
    </source>
</reference>
<dbReference type="SUPFAM" id="SSF48452">
    <property type="entry name" value="TPR-like"/>
    <property type="match status" value="1"/>
</dbReference>
<sequence length="468" mass="51107">MSKISEIEDKLKKSSNSFRAAISANEVVAPAWCGLGCALSGTDPLLAQHCFSRSIELDGTFPDAWANLGLLYAERGAQVACDLALDGLTQVADTPLMWICRGLILETKSSVMSEAHDSDFLKAADAYRAALQVSNHPSALLGLALTCRRLGIDSETSHVGPGEKYTEAAKAMAMTESMVNMDLYQSQTGGSNVGSTIVKGLLAIEESIKRVGLPGVELFQDGKQNLLRAKETFAMLRSEKPDDEMISCDLALKSTYPDDCMPFSDASSAIDATFFTVSYDPATNEHESDRFTNIALNALDAAQRKLHENPDNGFYWFCLAKEYIVFVNNHKKVGLSDSQMYATMQNAMIAVTKAEMLLQKELVHVSLLTATRPLNNFVENNKGSPRYTSVAHKPSIPESLSCSLMADALSLKYLIYKLGIMQTSRMWDDNNIDCGLESSAKIAIQKSIMIDPENSIARAGFDLMLNAK</sequence>
<dbReference type="AlphaFoldDB" id="A0A7S0GFP9"/>
<evidence type="ECO:0000313" key="3">
    <source>
        <dbReference type="EMBL" id="CAD8416988.1"/>
    </source>
</evidence>
<name>A0A7S0GFP9_9STRA</name>
<accession>A0A7S0GFP9</accession>
<keyword evidence="1" id="KW-0677">Repeat</keyword>
<dbReference type="GO" id="GO:0055087">
    <property type="term" value="C:Ski complex"/>
    <property type="evidence" value="ECO:0007669"/>
    <property type="project" value="InterPro"/>
</dbReference>
<evidence type="ECO:0000256" key="2">
    <source>
        <dbReference type="ARBA" id="ARBA00022803"/>
    </source>
</evidence>